<dbReference type="InterPro" id="IPR010099">
    <property type="entry name" value="SDR39U1"/>
</dbReference>
<sequence length="298" mass="32767">MSKHTLIGGGTGYIGRHLGKHLSQQGYEVTVISRMPGIKRITWHELEKNGIPSSVSSVVNLTGQNVLDPTRRWTPGFKQNVWNSRVNSTKALCKAISEAPHVCSFVSMCGVSHYPPSPVKVYTEEDKVESYDFMSRLCIAWEEAANLNNNTPKAKCTIVRTGVVVGEPDGGMIKSIWLPFKLGLGGPMGSGAEILPWIHMEDLCRLIQHIIEKGEAGVMNAVAPEIVTTKGFSQDFAKALNRPCLFNIPEFVVDMIFGKERAALLLNGARIQPKNALKSGFEFKYPTVKDAVTEIAQK</sequence>
<reference evidence="4" key="1">
    <citation type="submission" date="2025-08" db="UniProtKB">
        <authorList>
            <consortium name="RefSeq"/>
        </authorList>
    </citation>
    <scope>IDENTIFICATION</scope>
    <source>
        <strain evidence="4">11010-0011.00</strain>
        <tissue evidence="4">Whole body</tissue>
    </source>
</reference>
<proteinExistence type="predicted"/>
<dbReference type="InterPro" id="IPR013549">
    <property type="entry name" value="DUF1731"/>
</dbReference>
<dbReference type="SUPFAM" id="SSF51735">
    <property type="entry name" value="NAD(P)-binding Rossmann-fold domains"/>
    <property type="match status" value="1"/>
</dbReference>
<dbReference type="NCBIfam" id="TIGR01777">
    <property type="entry name" value="yfcH"/>
    <property type="match status" value="1"/>
</dbReference>
<evidence type="ECO:0000313" key="3">
    <source>
        <dbReference type="Proteomes" id="UP000504634"/>
    </source>
</evidence>
<name>A0A6J2UFB1_DROLE</name>
<dbReference type="PANTHER" id="PTHR11092">
    <property type="entry name" value="SUGAR NUCLEOTIDE EPIMERASE RELATED"/>
    <property type="match status" value="1"/>
</dbReference>
<gene>
    <name evidence="4" type="primary">LOC115633807</name>
</gene>
<dbReference type="PANTHER" id="PTHR11092:SF0">
    <property type="entry name" value="EPIMERASE FAMILY PROTEIN SDR39U1"/>
    <property type="match status" value="1"/>
</dbReference>
<evidence type="ECO:0000259" key="1">
    <source>
        <dbReference type="Pfam" id="PF01370"/>
    </source>
</evidence>
<keyword evidence="3" id="KW-1185">Reference proteome</keyword>
<dbReference type="AlphaFoldDB" id="A0A6J2UFB1"/>
<protein>
    <submittedName>
        <fullName evidence="4">Epimerase family protein SDR39U1 isoform X1</fullName>
    </submittedName>
</protein>
<dbReference type="Pfam" id="PF08338">
    <property type="entry name" value="DUF1731"/>
    <property type="match status" value="1"/>
</dbReference>
<dbReference type="Proteomes" id="UP000504634">
    <property type="component" value="Unplaced"/>
</dbReference>
<organism evidence="3 4">
    <name type="scientific">Drosophila lebanonensis</name>
    <name type="common">Fruit fly</name>
    <name type="synonym">Scaptodrosophila lebanonensis</name>
    <dbReference type="NCBI Taxonomy" id="7225"/>
    <lineage>
        <taxon>Eukaryota</taxon>
        <taxon>Metazoa</taxon>
        <taxon>Ecdysozoa</taxon>
        <taxon>Arthropoda</taxon>
        <taxon>Hexapoda</taxon>
        <taxon>Insecta</taxon>
        <taxon>Pterygota</taxon>
        <taxon>Neoptera</taxon>
        <taxon>Endopterygota</taxon>
        <taxon>Diptera</taxon>
        <taxon>Brachycera</taxon>
        <taxon>Muscomorpha</taxon>
        <taxon>Ephydroidea</taxon>
        <taxon>Drosophilidae</taxon>
        <taxon>Scaptodrosophila</taxon>
    </lineage>
</organism>
<dbReference type="Gene3D" id="3.40.50.720">
    <property type="entry name" value="NAD(P)-binding Rossmann-like Domain"/>
    <property type="match status" value="1"/>
</dbReference>
<dbReference type="RefSeq" id="XP_030387151.1">
    <property type="nucleotide sequence ID" value="XM_030531291.1"/>
</dbReference>
<dbReference type="Pfam" id="PF01370">
    <property type="entry name" value="Epimerase"/>
    <property type="match status" value="1"/>
</dbReference>
<accession>A0A6J2UFB1</accession>
<evidence type="ECO:0000313" key="4">
    <source>
        <dbReference type="RefSeq" id="XP_030387151.1"/>
    </source>
</evidence>
<feature type="domain" description="DUF1731" evidence="2">
    <location>
        <begin position="248"/>
        <end position="295"/>
    </location>
</feature>
<evidence type="ECO:0000259" key="2">
    <source>
        <dbReference type="Pfam" id="PF08338"/>
    </source>
</evidence>
<dbReference type="GeneID" id="115633807"/>
<dbReference type="InterPro" id="IPR001509">
    <property type="entry name" value="Epimerase_deHydtase"/>
</dbReference>
<feature type="domain" description="NAD-dependent epimerase/dehydratase" evidence="1">
    <location>
        <begin position="6"/>
        <end position="217"/>
    </location>
</feature>
<dbReference type="OrthoDB" id="276721at2759"/>
<dbReference type="InterPro" id="IPR036291">
    <property type="entry name" value="NAD(P)-bd_dom_sf"/>
</dbReference>